<sequence>MPKAEPKRDEMPKAKQQEKPKAMPAPKQKEAHPMPAPQKQAPKATPTPTATPALVATSNAVPKRGGAKKQQPAQKNNRPAQKNNQPAQKQKQQQPAQKQGGNQQGGAQKQGGNQQGGAQNGGAQKQGGNQQGGAQNGGAQKQGGNQQGGNQNGGAQKQGGNQQGGNQNGGAAKAPPAAPVSGRETKVPITQFASAPFCTNSNMVQSDGTQIRDGSCSSTALGAIPSVDNMVSTIITTPKSGANVQAGQDNVIAVDMINLDTGFFADPQINYNKQPQTLNGGGKIEGHQHITIQKLDSTTAAPDATKFVFFKGLNDQSANGRTLSVTVPAGTFKANGLHRICSMSGTNAHQPPLMPVAQRGAQDDCIRVNVVGA</sequence>
<feature type="compositionally biased region" description="Low complexity" evidence="1">
    <location>
        <begin position="79"/>
        <end position="112"/>
    </location>
</feature>
<evidence type="ECO:0000256" key="1">
    <source>
        <dbReference type="SAM" id="MobiDB-lite"/>
    </source>
</evidence>
<dbReference type="Proteomes" id="UP000318582">
    <property type="component" value="Unassembled WGS sequence"/>
</dbReference>
<dbReference type="STRING" id="109895.A0A507DSG1"/>
<feature type="compositionally biased region" description="Low complexity" evidence="1">
    <location>
        <begin position="37"/>
        <end position="53"/>
    </location>
</feature>
<feature type="compositionally biased region" description="Basic and acidic residues" evidence="1">
    <location>
        <begin position="1"/>
        <end position="32"/>
    </location>
</feature>
<feature type="region of interest" description="Disordered" evidence="1">
    <location>
        <begin position="1"/>
        <end position="182"/>
    </location>
</feature>
<dbReference type="InterPro" id="IPR053216">
    <property type="entry name" value="Appressorial_penetr-assoc"/>
</dbReference>
<dbReference type="PANTHER" id="PTHR34587:SF2">
    <property type="entry name" value="G-PROTEIN COUPLED RECEPTORS FAMILY 1 PROFILE DOMAIN-CONTAINING PROTEIN"/>
    <property type="match status" value="1"/>
</dbReference>
<gene>
    <name evidence="2" type="ORF">PhCBS80983_g05849</name>
</gene>
<evidence type="ECO:0000313" key="3">
    <source>
        <dbReference type="Proteomes" id="UP000318582"/>
    </source>
</evidence>
<dbReference type="AlphaFoldDB" id="A0A507DSG1"/>
<name>A0A507DSG1_9FUNG</name>
<evidence type="ECO:0000313" key="2">
    <source>
        <dbReference type="EMBL" id="TPX54689.1"/>
    </source>
</evidence>
<proteinExistence type="predicted"/>
<keyword evidence="3" id="KW-1185">Reference proteome</keyword>
<organism evidence="2 3">
    <name type="scientific">Powellomyces hirtus</name>
    <dbReference type="NCBI Taxonomy" id="109895"/>
    <lineage>
        <taxon>Eukaryota</taxon>
        <taxon>Fungi</taxon>
        <taxon>Fungi incertae sedis</taxon>
        <taxon>Chytridiomycota</taxon>
        <taxon>Chytridiomycota incertae sedis</taxon>
        <taxon>Chytridiomycetes</taxon>
        <taxon>Spizellomycetales</taxon>
        <taxon>Powellomycetaceae</taxon>
        <taxon>Powellomyces</taxon>
    </lineage>
</organism>
<dbReference type="PANTHER" id="PTHR34587">
    <property type="entry name" value="VWFA DOMAIN-CONTAINING PROTEIN"/>
    <property type="match status" value="1"/>
</dbReference>
<comment type="caution">
    <text evidence="2">The sequence shown here is derived from an EMBL/GenBank/DDBJ whole genome shotgun (WGS) entry which is preliminary data.</text>
</comment>
<dbReference type="EMBL" id="QEAQ01000146">
    <property type="protein sequence ID" value="TPX54689.1"/>
    <property type="molecule type" value="Genomic_DNA"/>
</dbReference>
<accession>A0A507DSG1</accession>
<protein>
    <submittedName>
        <fullName evidence="2">Uncharacterized protein</fullName>
    </submittedName>
</protein>
<reference evidence="2 3" key="1">
    <citation type="journal article" date="2019" name="Sci. Rep.">
        <title>Comparative genomics of chytrid fungi reveal insights into the obligate biotrophic and pathogenic lifestyle of Synchytrium endobioticum.</title>
        <authorList>
            <person name="van de Vossenberg B.T.L.H."/>
            <person name="Warris S."/>
            <person name="Nguyen H.D.T."/>
            <person name="van Gent-Pelzer M.P.E."/>
            <person name="Joly D.L."/>
            <person name="van de Geest H.C."/>
            <person name="Bonants P.J.M."/>
            <person name="Smith D.S."/>
            <person name="Levesque C.A."/>
            <person name="van der Lee T.A.J."/>
        </authorList>
    </citation>
    <scope>NUCLEOTIDE SEQUENCE [LARGE SCALE GENOMIC DNA]</scope>
    <source>
        <strain evidence="2 3">CBS 809.83</strain>
    </source>
</reference>